<dbReference type="Proteomes" id="UP000095282">
    <property type="component" value="Unplaced"/>
</dbReference>
<keyword evidence="1" id="KW-1133">Transmembrane helix</keyword>
<dbReference type="eggNOG" id="ENOG502TFTM">
    <property type="taxonomic scope" value="Eukaryota"/>
</dbReference>
<name>A0A1I7T1K8_9PELO</name>
<dbReference type="AlphaFoldDB" id="A0A1I7T1K8"/>
<evidence type="ECO:0000256" key="1">
    <source>
        <dbReference type="SAM" id="Phobius"/>
    </source>
</evidence>
<dbReference type="InterPro" id="IPR019421">
    <property type="entry name" value="7TM_GPCR_serpentine_rcpt_Srd"/>
</dbReference>
<reference evidence="4" key="1">
    <citation type="submission" date="2016-11" db="UniProtKB">
        <authorList>
            <consortium name="WormBaseParasite"/>
        </authorList>
    </citation>
    <scope>IDENTIFICATION</scope>
</reference>
<proteinExistence type="predicted"/>
<keyword evidence="2" id="KW-0732">Signal</keyword>
<evidence type="ECO:0000256" key="2">
    <source>
        <dbReference type="SAM" id="SignalP"/>
    </source>
</evidence>
<keyword evidence="1" id="KW-0812">Transmembrane</keyword>
<evidence type="ECO:0000313" key="3">
    <source>
        <dbReference type="Proteomes" id="UP000095282"/>
    </source>
</evidence>
<sequence length="194" mass="22562">MTYFLYPSNISNFLLALLTVFLQFRTVQNTRSLAVLCQGPCKYLGPDWCFHGYTLILPSAATAGILNIHMLYYRTTKMKNEKVRFIHGLWYLVPIMIIFCFYIRPIDFEFVYEETLSSHPDYDFSPYMKFGGFADSHDVYAVLVNLSLMITATCAPMFGYRWRKPTLNILEKHHNSLSASRISQFRDLIHVGLN</sequence>
<organism evidence="3 4">
    <name type="scientific">Caenorhabditis tropicalis</name>
    <dbReference type="NCBI Taxonomy" id="1561998"/>
    <lineage>
        <taxon>Eukaryota</taxon>
        <taxon>Metazoa</taxon>
        <taxon>Ecdysozoa</taxon>
        <taxon>Nematoda</taxon>
        <taxon>Chromadorea</taxon>
        <taxon>Rhabditida</taxon>
        <taxon>Rhabditina</taxon>
        <taxon>Rhabditomorpha</taxon>
        <taxon>Rhabditoidea</taxon>
        <taxon>Rhabditidae</taxon>
        <taxon>Peloderinae</taxon>
        <taxon>Caenorhabditis</taxon>
    </lineage>
</organism>
<feature type="chain" id="PRO_5009306948" evidence="2">
    <location>
        <begin position="30"/>
        <end position="194"/>
    </location>
</feature>
<keyword evidence="3" id="KW-1185">Reference proteome</keyword>
<dbReference type="WBParaSite" id="Csp11.Scaffold463.g1534.t1">
    <property type="protein sequence ID" value="Csp11.Scaffold463.g1534.t1"/>
    <property type="gene ID" value="Csp11.Scaffold463.g1534"/>
</dbReference>
<feature type="transmembrane region" description="Helical" evidence="1">
    <location>
        <begin position="85"/>
        <end position="104"/>
    </location>
</feature>
<evidence type="ECO:0000313" key="4">
    <source>
        <dbReference type="WBParaSite" id="Csp11.Scaffold463.g1534.t1"/>
    </source>
</evidence>
<keyword evidence="1" id="KW-0472">Membrane</keyword>
<accession>A0A1I7T1K8</accession>
<dbReference type="Pfam" id="PF10317">
    <property type="entry name" value="7TM_GPCR_Srd"/>
    <property type="match status" value="1"/>
</dbReference>
<feature type="transmembrane region" description="Helical" evidence="1">
    <location>
        <begin position="50"/>
        <end position="73"/>
    </location>
</feature>
<protein>
    <submittedName>
        <fullName evidence="4">Serpentine receptor class gamma</fullName>
    </submittedName>
</protein>
<feature type="transmembrane region" description="Helical" evidence="1">
    <location>
        <begin position="139"/>
        <end position="160"/>
    </location>
</feature>
<feature type="signal peptide" evidence="2">
    <location>
        <begin position="1"/>
        <end position="29"/>
    </location>
</feature>